<dbReference type="PANTHER" id="PTHR10963:SF55">
    <property type="entry name" value="GLYCOSIDE HYDROLASE FAMILY 16 PROTEIN"/>
    <property type="match status" value="1"/>
</dbReference>
<protein>
    <submittedName>
        <fullName evidence="3">Family 16 glycosylhydrolase</fullName>
    </submittedName>
</protein>
<accession>A0A6L6VE55</accession>
<evidence type="ECO:0000256" key="1">
    <source>
        <dbReference type="ARBA" id="ARBA00006865"/>
    </source>
</evidence>
<dbReference type="GO" id="GO:0005975">
    <property type="term" value="P:carbohydrate metabolic process"/>
    <property type="evidence" value="ECO:0007669"/>
    <property type="project" value="InterPro"/>
</dbReference>
<dbReference type="GO" id="GO:0005509">
    <property type="term" value="F:calcium ion binding"/>
    <property type="evidence" value="ECO:0007669"/>
    <property type="project" value="InterPro"/>
</dbReference>
<dbReference type="SUPFAM" id="SSF49899">
    <property type="entry name" value="Concanavalin A-like lectins/glucanases"/>
    <property type="match status" value="1"/>
</dbReference>
<dbReference type="EMBL" id="WPHR01000012">
    <property type="protein sequence ID" value="MUZ73984.1"/>
    <property type="molecule type" value="Genomic_DNA"/>
</dbReference>
<gene>
    <name evidence="3" type="ORF">GOZ90_14945</name>
</gene>
<dbReference type="InterPro" id="IPR011049">
    <property type="entry name" value="Serralysin-like_metalloprot_C"/>
</dbReference>
<sequence length="475" mass="51182">MASKYLLNSLGEALYYSGDPTHWYSATGSGLTLNGSSGNDAMYGDSSVNVTMNGGTGDDVYYLYSSINRASESGGAGVDTVNTWMSYTLGDGIENLVVTGDNRYAFGNSLNNIITGGTGIQTIDGYGGNDVLIGGGGADTFVFSSGNGSDRITDFSSDDTVRLQNYDFSDFTEVQSHMTQTGSDVSLDLGNGESILFSDTVISDFTSDQFQLTLDRTNLTQTFSDDFNSLSLHDGTSGTWDTGYSWFASNGGTLVDNSELQWYINPSYEATSSVNPFSISDGVLTITASVASEDIQSQINGYEYTSGMLSTESTFSQTYGYFEIRADMPDDQGAWPAFWLLPADGSWPPELDVVEMRGQNQGEVIVTAHSNETGEQTSDATTVYTDTEGYHTYGVLWTETTLTWYIDDVAVHQTDTPSDMHEPMYMVVNLAVGGMAGTPSSTDFSDGSELKVDYIKAYSLDEYAAATTTTTDHIL</sequence>
<dbReference type="CDD" id="cd08023">
    <property type="entry name" value="GH16_laminarinase_like"/>
    <property type="match status" value="1"/>
</dbReference>
<dbReference type="InterPro" id="IPR013320">
    <property type="entry name" value="ConA-like_dom_sf"/>
</dbReference>
<dbReference type="SUPFAM" id="SSF51120">
    <property type="entry name" value="beta-Roll"/>
    <property type="match status" value="1"/>
</dbReference>
<evidence type="ECO:0000313" key="4">
    <source>
        <dbReference type="Proteomes" id="UP000477951"/>
    </source>
</evidence>
<name>A0A6L6VE55_AGRVI</name>
<dbReference type="PRINTS" id="PR00313">
    <property type="entry name" value="CABNDNGRPT"/>
</dbReference>
<reference evidence="3 4" key="1">
    <citation type="submission" date="2019-12" db="EMBL/GenBank/DDBJ databases">
        <title>Whole-genome sequencing of Allorhizobium vitis.</title>
        <authorList>
            <person name="Gan H.M."/>
            <person name="Szegedi E."/>
            <person name="Burr T."/>
            <person name="Savka M.A."/>
        </authorList>
    </citation>
    <scope>NUCLEOTIDE SEQUENCE [LARGE SCALE GENOMIC DNA]</scope>
    <source>
        <strain evidence="3 4">CG516</strain>
    </source>
</reference>
<comment type="similarity">
    <text evidence="1">Belongs to the glycosyl hydrolase 16 family.</text>
</comment>
<dbReference type="Pfam" id="PF00353">
    <property type="entry name" value="HemolysinCabind"/>
    <property type="match status" value="2"/>
</dbReference>
<dbReference type="InterPro" id="IPR000757">
    <property type="entry name" value="Beta-glucanase-like"/>
</dbReference>
<dbReference type="GO" id="GO:0004553">
    <property type="term" value="F:hydrolase activity, hydrolyzing O-glycosyl compounds"/>
    <property type="evidence" value="ECO:0007669"/>
    <property type="project" value="InterPro"/>
</dbReference>
<dbReference type="Gene3D" id="2.60.120.200">
    <property type="match status" value="1"/>
</dbReference>
<dbReference type="Pfam" id="PF00722">
    <property type="entry name" value="Glyco_hydro_16"/>
    <property type="match status" value="1"/>
</dbReference>
<dbReference type="Proteomes" id="UP000477951">
    <property type="component" value="Unassembled WGS sequence"/>
</dbReference>
<dbReference type="PROSITE" id="PS51762">
    <property type="entry name" value="GH16_2"/>
    <property type="match status" value="1"/>
</dbReference>
<comment type="caution">
    <text evidence="3">The sequence shown here is derived from an EMBL/GenBank/DDBJ whole genome shotgun (WGS) entry which is preliminary data.</text>
</comment>
<organism evidence="3 4">
    <name type="scientific">Agrobacterium vitis</name>
    <name type="common">Rhizobium vitis</name>
    <dbReference type="NCBI Taxonomy" id="373"/>
    <lineage>
        <taxon>Bacteria</taxon>
        <taxon>Pseudomonadati</taxon>
        <taxon>Pseudomonadota</taxon>
        <taxon>Alphaproteobacteria</taxon>
        <taxon>Hyphomicrobiales</taxon>
        <taxon>Rhizobiaceae</taxon>
        <taxon>Rhizobium/Agrobacterium group</taxon>
        <taxon>Agrobacterium</taxon>
    </lineage>
</organism>
<dbReference type="InterPro" id="IPR001343">
    <property type="entry name" value="Hemolysn_Ca-bd"/>
</dbReference>
<evidence type="ECO:0000313" key="3">
    <source>
        <dbReference type="EMBL" id="MUZ73984.1"/>
    </source>
</evidence>
<dbReference type="PANTHER" id="PTHR10963">
    <property type="entry name" value="GLYCOSYL HYDROLASE-RELATED"/>
    <property type="match status" value="1"/>
</dbReference>
<feature type="domain" description="GH16" evidence="2">
    <location>
        <begin position="207"/>
        <end position="463"/>
    </location>
</feature>
<evidence type="ECO:0000259" key="2">
    <source>
        <dbReference type="PROSITE" id="PS51762"/>
    </source>
</evidence>
<keyword evidence="3" id="KW-0378">Hydrolase</keyword>
<dbReference type="AlphaFoldDB" id="A0A6L6VE55"/>
<dbReference type="Gene3D" id="2.150.10.10">
    <property type="entry name" value="Serralysin-like metalloprotease, C-terminal"/>
    <property type="match status" value="1"/>
</dbReference>
<dbReference type="RefSeq" id="WP_156615147.1">
    <property type="nucleotide sequence ID" value="NZ_WPHR01000012.1"/>
</dbReference>
<proteinExistence type="inferred from homology"/>
<dbReference type="InterPro" id="IPR050546">
    <property type="entry name" value="Glycosyl_Hydrlase_16"/>
</dbReference>